<dbReference type="RefSeq" id="WP_268075697.1">
    <property type="nucleotide sequence ID" value="NZ_CP109965.1"/>
</dbReference>
<keyword evidence="2" id="KW-1185">Reference proteome</keyword>
<reference evidence="1" key="1">
    <citation type="submission" date="2022-10" db="EMBL/GenBank/DDBJ databases">
        <title>Catenovulum adriacola sp. nov. isolated in the Harbour of Susak.</title>
        <authorList>
            <person name="Schoch T."/>
            <person name="Reich S.J."/>
            <person name="Stoeferle S."/>
            <person name="Flaiz M."/>
            <person name="Kazda M."/>
            <person name="Riedel C.U."/>
            <person name="Duerre P."/>
        </authorList>
    </citation>
    <scope>NUCLEOTIDE SEQUENCE</scope>
    <source>
        <strain evidence="1">TS8</strain>
    </source>
</reference>
<accession>A0ABY7API1</accession>
<evidence type="ECO:0000313" key="2">
    <source>
        <dbReference type="Proteomes" id="UP001163726"/>
    </source>
</evidence>
<gene>
    <name evidence="1" type="ORF">OLW01_05315</name>
</gene>
<dbReference type="InterPro" id="IPR032036">
    <property type="entry name" value="DUF5062"/>
</dbReference>
<proteinExistence type="predicted"/>
<evidence type="ECO:0000313" key="1">
    <source>
        <dbReference type="EMBL" id="WAJ71220.1"/>
    </source>
</evidence>
<dbReference type="Gene3D" id="1.20.120.1930">
    <property type="entry name" value="Uncharacterised protein PF16691, DUF5062"/>
    <property type="match status" value="1"/>
</dbReference>
<dbReference type="Proteomes" id="UP001163726">
    <property type="component" value="Chromosome"/>
</dbReference>
<dbReference type="InterPro" id="IPR038316">
    <property type="entry name" value="DUF5062_sf"/>
</dbReference>
<dbReference type="EMBL" id="CP109965">
    <property type="protein sequence ID" value="WAJ71220.1"/>
    <property type="molecule type" value="Genomic_DNA"/>
</dbReference>
<sequence length="86" mass="9854">MKKLKNESALLKKALEIGETYANNRGFNSFSGTDSSKQKIECIYRLLVNDKLIAPLPEDKEDLLSMKHRLAMWIAKKLPDNHPLLK</sequence>
<dbReference type="Pfam" id="PF16691">
    <property type="entry name" value="DUF5062"/>
    <property type="match status" value="1"/>
</dbReference>
<name>A0ABY7API1_9ALTE</name>
<protein>
    <submittedName>
        <fullName evidence="1">DUF5062 family protein</fullName>
    </submittedName>
</protein>
<organism evidence="1 2">
    <name type="scientific">Catenovulum adriaticum</name>
    <dbReference type="NCBI Taxonomy" id="2984846"/>
    <lineage>
        <taxon>Bacteria</taxon>
        <taxon>Pseudomonadati</taxon>
        <taxon>Pseudomonadota</taxon>
        <taxon>Gammaproteobacteria</taxon>
        <taxon>Alteromonadales</taxon>
        <taxon>Alteromonadaceae</taxon>
        <taxon>Catenovulum</taxon>
    </lineage>
</organism>